<dbReference type="RefSeq" id="XP_046059716.1">
    <property type="nucleotide sequence ID" value="XM_046207108.1"/>
</dbReference>
<proteinExistence type="predicted"/>
<name>A0A9P8NZV5_9ASCO</name>
<dbReference type="AlphaFoldDB" id="A0A9P8NZV5"/>
<gene>
    <name evidence="1" type="ORF">OGAPHI_005879</name>
</gene>
<reference evidence="1" key="1">
    <citation type="journal article" date="2021" name="Open Biol.">
        <title>Shared evolutionary footprints suggest mitochondrial oxidative damage underlies multiple complex I losses in fungi.</title>
        <authorList>
            <person name="Schikora-Tamarit M.A."/>
            <person name="Marcet-Houben M."/>
            <person name="Nosek J."/>
            <person name="Gabaldon T."/>
        </authorList>
    </citation>
    <scope>NUCLEOTIDE SEQUENCE</scope>
    <source>
        <strain evidence="1">CBS6075</strain>
    </source>
</reference>
<accession>A0A9P8NZV5</accession>
<reference evidence="1" key="2">
    <citation type="submission" date="2021-01" db="EMBL/GenBank/DDBJ databases">
        <authorList>
            <person name="Schikora-Tamarit M.A."/>
        </authorList>
    </citation>
    <scope>NUCLEOTIDE SEQUENCE</scope>
    <source>
        <strain evidence="1">CBS6075</strain>
    </source>
</reference>
<keyword evidence="2" id="KW-1185">Reference proteome</keyword>
<evidence type="ECO:0000313" key="2">
    <source>
        <dbReference type="Proteomes" id="UP000769157"/>
    </source>
</evidence>
<evidence type="ECO:0000313" key="1">
    <source>
        <dbReference type="EMBL" id="KAH3662627.1"/>
    </source>
</evidence>
<dbReference type="EMBL" id="JAEUBE010000378">
    <property type="protein sequence ID" value="KAH3662627.1"/>
    <property type="molecule type" value="Genomic_DNA"/>
</dbReference>
<dbReference type="Proteomes" id="UP000769157">
    <property type="component" value="Unassembled WGS sequence"/>
</dbReference>
<comment type="caution">
    <text evidence="1">The sequence shown here is derived from an EMBL/GenBank/DDBJ whole genome shotgun (WGS) entry which is preliminary data.</text>
</comment>
<sequence length="157" mass="17027">MASCSEIAIAFWNSRWSPMSATTVRANSSGVMALLRISHSILSSYRVLSRLIDMSMIAWSSFSWNSWGNGADVMARSGVTKLSFKFHMNKSLTRVPLVSKFNLMGTICSGTEQLARFSASVNTVLYFSRGASLPLNSVILTPAPLALLREPAAPSSS</sequence>
<protein>
    <submittedName>
        <fullName evidence="1">Uncharacterized protein</fullName>
    </submittedName>
</protein>
<organism evidence="1 2">
    <name type="scientific">Ogataea philodendri</name>
    <dbReference type="NCBI Taxonomy" id="1378263"/>
    <lineage>
        <taxon>Eukaryota</taxon>
        <taxon>Fungi</taxon>
        <taxon>Dikarya</taxon>
        <taxon>Ascomycota</taxon>
        <taxon>Saccharomycotina</taxon>
        <taxon>Pichiomycetes</taxon>
        <taxon>Pichiales</taxon>
        <taxon>Pichiaceae</taxon>
        <taxon>Ogataea</taxon>
    </lineage>
</organism>
<dbReference type="GeneID" id="70237843"/>